<sequence length="72" mass="8331">MFGKEFICPVCHKKIPPHEVALFFGGKDNLMKIHIKDDYVLVHFECVEKYNSVSELVKDITNGEVDLSYLEE</sequence>
<accession>A0A7R6PMQ3</accession>
<keyword evidence="2" id="KW-1185">Reference proteome</keyword>
<evidence type="ECO:0000313" key="1">
    <source>
        <dbReference type="EMBL" id="BBB32408.1"/>
    </source>
</evidence>
<dbReference type="KEGG" id="thyd:TTHT_0846"/>
<reference evidence="1 2" key="1">
    <citation type="journal article" date="2012" name="Extremophiles">
        <title>Thermotomaculum hydrothermale gen. nov., sp. nov., a novel heterotrophic thermophile within the phylum Acidobacteria from a deep-sea hydrothermal vent chimney in the Southern Okinawa Trough.</title>
        <authorList>
            <person name="Izumi H."/>
            <person name="Nunoura T."/>
            <person name="Miyazaki M."/>
            <person name="Mino S."/>
            <person name="Toki T."/>
            <person name="Takai K."/>
            <person name="Sako Y."/>
            <person name="Sawabe T."/>
            <person name="Nakagawa S."/>
        </authorList>
    </citation>
    <scope>NUCLEOTIDE SEQUENCE [LARGE SCALE GENOMIC DNA]</scope>
    <source>
        <strain evidence="1 2">AC55</strain>
    </source>
</reference>
<evidence type="ECO:0000313" key="2">
    <source>
        <dbReference type="Proteomes" id="UP000595564"/>
    </source>
</evidence>
<dbReference type="EMBL" id="AP017470">
    <property type="protein sequence ID" value="BBB32408.1"/>
    <property type="molecule type" value="Genomic_DNA"/>
</dbReference>
<proteinExistence type="predicted"/>
<dbReference type="Proteomes" id="UP000595564">
    <property type="component" value="Chromosome"/>
</dbReference>
<name>A0A7R6PMQ3_9BACT</name>
<protein>
    <submittedName>
        <fullName evidence="1">Uncharacterized protein</fullName>
    </submittedName>
</protein>
<gene>
    <name evidence="1" type="ORF">TTHT_0846</name>
</gene>
<organism evidence="1 2">
    <name type="scientific">Thermotomaculum hydrothermale</name>
    <dbReference type="NCBI Taxonomy" id="981385"/>
    <lineage>
        <taxon>Bacteria</taxon>
        <taxon>Pseudomonadati</taxon>
        <taxon>Acidobacteriota</taxon>
        <taxon>Holophagae</taxon>
        <taxon>Thermotomaculales</taxon>
        <taxon>Thermotomaculaceae</taxon>
        <taxon>Thermotomaculum</taxon>
    </lineage>
</organism>
<dbReference type="AlphaFoldDB" id="A0A7R6PMQ3"/>
<dbReference type="RefSeq" id="WP_201328755.1">
    <property type="nucleotide sequence ID" value="NZ_AP017470.1"/>
</dbReference>